<dbReference type="KEGG" id="swf:E3E12_05325"/>
<organism evidence="1 2">
    <name type="scientific">Formicincola oecophyllae</name>
    <dbReference type="NCBI Taxonomy" id="2558361"/>
    <lineage>
        <taxon>Bacteria</taxon>
        <taxon>Pseudomonadati</taxon>
        <taxon>Pseudomonadota</taxon>
        <taxon>Alphaproteobacteria</taxon>
        <taxon>Acetobacterales</taxon>
        <taxon>Acetobacteraceae</taxon>
        <taxon>Formicincola</taxon>
    </lineage>
</organism>
<dbReference type="EMBL" id="CP038231">
    <property type="protein sequence ID" value="QDH13705.1"/>
    <property type="molecule type" value="Genomic_DNA"/>
</dbReference>
<protein>
    <submittedName>
        <fullName evidence="1">Uncharacterized protein</fullName>
    </submittedName>
</protein>
<accession>A0A4Y6UC58</accession>
<evidence type="ECO:0000313" key="1">
    <source>
        <dbReference type="EMBL" id="QDH13705.1"/>
    </source>
</evidence>
<proteinExistence type="predicted"/>
<keyword evidence="2" id="KW-1185">Reference proteome</keyword>
<dbReference type="AlphaFoldDB" id="A0A4Y6UC58"/>
<dbReference type="OrthoDB" id="7282303at2"/>
<name>A0A4Y6UC58_9PROT</name>
<dbReference type="Proteomes" id="UP000318709">
    <property type="component" value="Chromosome"/>
</dbReference>
<reference evidence="1 2" key="1">
    <citation type="submission" date="2019-03" db="EMBL/GenBank/DDBJ databases">
        <title>The complete genome sequence of Swingsia_sp. F3b2 LMG30590(T).</title>
        <authorList>
            <person name="Chua K.-O."/>
            <person name="Chan K.-G."/>
            <person name="See-Too W.-S."/>
        </authorList>
    </citation>
    <scope>NUCLEOTIDE SEQUENCE [LARGE SCALE GENOMIC DNA]</scope>
    <source>
        <strain evidence="1 2">F3b2</strain>
    </source>
</reference>
<dbReference type="RefSeq" id="WP_141443413.1">
    <property type="nucleotide sequence ID" value="NZ_CP038231.1"/>
</dbReference>
<sequence>MPLPRFPTTSWLLARKSSSRHGSFSSASRRALWGWGLVAAIAALGACHPLDQRTFDPMAGKAPYVPHPAPKAVRPGAPALLEVMVPTPESTWKPVLHQAVQAALSSKRNILFQVTGTAPLAPTPDEQTKRLEALNHDAVEPIAAELVASGARDVQVQMKVISVPGLLQPAVRVTVR</sequence>
<evidence type="ECO:0000313" key="2">
    <source>
        <dbReference type="Proteomes" id="UP000318709"/>
    </source>
</evidence>
<gene>
    <name evidence="1" type="ORF">E3E12_05325</name>
</gene>